<dbReference type="Gene3D" id="3.10.10.10">
    <property type="entry name" value="HIV Type 1 Reverse Transcriptase, subunit A, domain 1"/>
    <property type="match status" value="1"/>
</dbReference>
<keyword evidence="1" id="KW-0862">Zinc</keyword>
<evidence type="ECO:0000313" key="3">
    <source>
        <dbReference type="EMBL" id="KAL3389608.1"/>
    </source>
</evidence>
<dbReference type="SUPFAM" id="SSF56672">
    <property type="entry name" value="DNA/RNA polymerases"/>
    <property type="match status" value="1"/>
</dbReference>
<keyword evidence="4" id="KW-1185">Reference proteome</keyword>
<dbReference type="GO" id="GO:0071897">
    <property type="term" value="P:DNA biosynthetic process"/>
    <property type="evidence" value="ECO:0007669"/>
    <property type="project" value="UniProtKB-ARBA"/>
</dbReference>
<dbReference type="GO" id="GO:0008270">
    <property type="term" value="F:zinc ion binding"/>
    <property type="evidence" value="ECO:0007669"/>
    <property type="project" value="UniProtKB-KW"/>
</dbReference>
<dbReference type="EMBL" id="JBJJXI010000123">
    <property type="protein sequence ID" value="KAL3389608.1"/>
    <property type="molecule type" value="Genomic_DNA"/>
</dbReference>
<name>A0ABD2W9T1_9HYME</name>
<accession>A0ABD2W9T1</accession>
<protein>
    <recommendedName>
        <fullName evidence="2">SWIM-type domain-containing protein</fullName>
    </recommendedName>
</protein>
<sequence length="401" mass="45909">MSGINNETVATFSRVTLKFFDKPCPLDVVRDDFPIEDDGIVGMEFLRTQKAVLSFAVNRIFIGDQSFRELPHIEHKTYYLRARKKTLVDLDCDFRERSSYVPRIKAGPGIFAGECLVKTQNHRGSLFNTNSTFYDINLGLPLIKRYDFETSARVSLARPTVKPPHGLDMERINSILKELNLDSLNSDERAHVINLVAKFSQQFHLPSDHLSMTKATTHKIVTTDDIPINVKQYRHPPYLHDKIRKQITELITNDIVEESDSSYNSPLWIVPKKPGPAGEKKWRSREILIVSYVTQTSKINDIPHEVSLKVEVSECKKVICCHCTCPAGAGEKCKHIFGSLLYVNRYQIENLQEYCHFIKLNAKIKYKVSDELKKIFFETMTSAQPNSESAIRIILKKSMLS</sequence>
<evidence type="ECO:0000256" key="1">
    <source>
        <dbReference type="PROSITE-ProRule" id="PRU00325"/>
    </source>
</evidence>
<evidence type="ECO:0000259" key="2">
    <source>
        <dbReference type="PROSITE" id="PS50966"/>
    </source>
</evidence>
<evidence type="ECO:0000313" key="4">
    <source>
        <dbReference type="Proteomes" id="UP001627154"/>
    </source>
</evidence>
<dbReference type="PROSITE" id="PS50966">
    <property type="entry name" value="ZF_SWIM"/>
    <property type="match status" value="1"/>
</dbReference>
<feature type="domain" description="SWIM-type" evidence="2">
    <location>
        <begin position="308"/>
        <end position="344"/>
    </location>
</feature>
<dbReference type="InterPro" id="IPR043502">
    <property type="entry name" value="DNA/RNA_pol_sf"/>
</dbReference>
<organism evidence="3 4">
    <name type="scientific">Trichogramma kaykai</name>
    <dbReference type="NCBI Taxonomy" id="54128"/>
    <lineage>
        <taxon>Eukaryota</taxon>
        <taxon>Metazoa</taxon>
        <taxon>Ecdysozoa</taxon>
        <taxon>Arthropoda</taxon>
        <taxon>Hexapoda</taxon>
        <taxon>Insecta</taxon>
        <taxon>Pterygota</taxon>
        <taxon>Neoptera</taxon>
        <taxon>Endopterygota</taxon>
        <taxon>Hymenoptera</taxon>
        <taxon>Apocrita</taxon>
        <taxon>Proctotrupomorpha</taxon>
        <taxon>Chalcidoidea</taxon>
        <taxon>Trichogrammatidae</taxon>
        <taxon>Trichogramma</taxon>
    </lineage>
</organism>
<dbReference type="InterPro" id="IPR007527">
    <property type="entry name" value="Znf_SWIM"/>
</dbReference>
<dbReference type="Proteomes" id="UP001627154">
    <property type="component" value="Unassembled WGS sequence"/>
</dbReference>
<comment type="caution">
    <text evidence="3">The sequence shown here is derived from an EMBL/GenBank/DDBJ whole genome shotgun (WGS) entry which is preliminary data.</text>
</comment>
<keyword evidence="1" id="KW-0479">Metal-binding</keyword>
<proteinExistence type="predicted"/>
<dbReference type="AlphaFoldDB" id="A0ABD2W9T1"/>
<reference evidence="3 4" key="1">
    <citation type="journal article" date="2024" name="bioRxiv">
        <title>A reference genome for Trichogramma kaykai: A tiny desert-dwelling parasitoid wasp with competing sex-ratio distorters.</title>
        <authorList>
            <person name="Culotta J."/>
            <person name="Lindsey A.R."/>
        </authorList>
    </citation>
    <scope>NUCLEOTIDE SEQUENCE [LARGE SCALE GENOMIC DNA]</scope>
    <source>
        <strain evidence="3 4">KSX58</strain>
    </source>
</reference>
<keyword evidence="1" id="KW-0863">Zinc-finger</keyword>
<gene>
    <name evidence="3" type="ORF">TKK_015807</name>
</gene>